<keyword evidence="2" id="KW-1185">Reference proteome</keyword>
<dbReference type="Proteomes" id="UP001519363">
    <property type="component" value="Unassembled WGS sequence"/>
</dbReference>
<reference evidence="1 2" key="1">
    <citation type="submission" date="2021-03" db="EMBL/GenBank/DDBJ databases">
        <title>Sequencing the genomes of 1000 actinobacteria strains.</title>
        <authorList>
            <person name="Klenk H.-P."/>
        </authorList>
    </citation>
    <scope>NUCLEOTIDE SEQUENCE [LARGE SCALE GENOMIC DNA]</scope>
    <source>
        <strain evidence="1 2">DSM 44580</strain>
    </source>
</reference>
<accession>A0ABS5AMY3</accession>
<dbReference type="RefSeq" id="WP_086787952.1">
    <property type="nucleotide sequence ID" value="NZ_JAGIOO010000001.1"/>
</dbReference>
<dbReference type="Gene3D" id="2.130.10.10">
    <property type="entry name" value="YVTN repeat-like/Quinoprotein amine dehydrogenase"/>
    <property type="match status" value="1"/>
</dbReference>
<protein>
    <submittedName>
        <fullName evidence="1">Photosystem II stability/assembly factor-like uncharacterized protein</fullName>
    </submittedName>
</protein>
<dbReference type="EMBL" id="JAGIOO010000001">
    <property type="protein sequence ID" value="MBP2477918.1"/>
    <property type="molecule type" value="Genomic_DNA"/>
</dbReference>
<organism evidence="1 2">
    <name type="scientific">Crossiella equi</name>
    <dbReference type="NCBI Taxonomy" id="130796"/>
    <lineage>
        <taxon>Bacteria</taxon>
        <taxon>Bacillati</taxon>
        <taxon>Actinomycetota</taxon>
        <taxon>Actinomycetes</taxon>
        <taxon>Pseudonocardiales</taxon>
        <taxon>Pseudonocardiaceae</taxon>
        <taxon>Crossiella</taxon>
    </lineage>
</organism>
<proteinExistence type="predicted"/>
<dbReference type="CDD" id="cd15482">
    <property type="entry name" value="Sialidase_non-viral"/>
    <property type="match status" value="1"/>
</dbReference>
<evidence type="ECO:0000313" key="1">
    <source>
        <dbReference type="EMBL" id="MBP2477918.1"/>
    </source>
</evidence>
<dbReference type="InterPro" id="IPR015943">
    <property type="entry name" value="WD40/YVTN_repeat-like_dom_sf"/>
</dbReference>
<comment type="caution">
    <text evidence="1">The sequence shown here is derived from an EMBL/GenBank/DDBJ whole genome shotgun (WGS) entry which is preliminary data.</text>
</comment>
<evidence type="ECO:0000313" key="2">
    <source>
        <dbReference type="Proteomes" id="UP001519363"/>
    </source>
</evidence>
<dbReference type="SUPFAM" id="SSF110296">
    <property type="entry name" value="Oligoxyloglucan reducing end-specific cellobiohydrolase"/>
    <property type="match status" value="1"/>
</dbReference>
<gene>
    <name evidence="1" type="ORF">JOF53_006790</name>
</gene>
<sequence>MPRPHLLLSLGLAAVLAGSVLALRVEVDPPATGTPPGPVLPTAPTEDRRPTTLIALDFADARHAFAVRRECRTGPNGVCQAVLLATDDGFRTTTEHALPEGVGGYAGGLTSFDVLGPGRLRIGSGTDYHSADGGLSWTKVTGRAEPVAVIPPGARLRQECGPGGCAVRVVLPDSGRTAALRTPPPLEAPEPGAVPARDGRWWVVGRRGERPAVASSPDGARWEVRELPPAPYRNWWTASVGGFGARVYAWLTGPGPQDRGTLVTLYRSDDRGQTWTRVPHRAELSISLAPVVGVDGELRVTGPGGRTLLGRDGGREFTPAPEPQALPDGAVAWTRGGYVAHTAYDHLVSWDGLSWTELPVS</sequence>
<name>A0ABS5AMY3_9PSEU</name>